<dbReference type="OrthoDB" id="10060685at2759"/>
<reference evidence="1" key="1">
    <citation type="submission" date="2021-02" db="EMBL/GenBank/DDBJ databases">
        <authorList>
            <person name="Nowell W R."/>
        </authorList>
    </citation>
    <scope>NUCLEOTIDE SEQUENCE</scope>
</reference>
<evidence type="ECO:0000313" key="3">
    <source>
        <dbReference type="Proteomes" id="UP000663829"/>
    </source>
</evidence>
<gene>
    <name evidence="1" type="ORF">GPM918_LOCUS25876</name>
    <name evidence="2" type="ORF">SRO942_LOCUS25937</name>
</gene>
<proteinExistence type="predicted"/>
<accession>A0A814ZMI5</accession>
<dbReference type="EMBL" id="CAJOBC010012244">
    <property type="protein sequence ID" value="CAF4011400.1"/>
    <property type="molecule type" value="Genomic_DNA"/>
</dbReference>
<dbReference type="Proteomes" id="UP000663829">
    <property type="component" value="Unassembled WGS sequence"/>
</dbReference>
<organism evidence="1 3">
    <name type="scientific">Didymodactylos carnosus</name>
    <dbReference type="NCBI Taxonomy" id="1234261"/>
    <lineage>
        <taxon>Eukaryota</taxon>
        <taxon>Metazoa</taxon>
        <taxon>Spiralia</taxon>
        <taxon>Gnathifera</taxon>
        <taxon>Rotifera</taxon>
        <taxon>Eurotatoria</taxon>
        <taxon>Bdelloidea</taxon>
        <taxon>Philodinida</taxon>
        <taxon>Philodinidae</taxon>
        <taxon>Didymodactylos</taxon>
    </lineage>
</organism>
<protein>
    <submittedName>
        <fullName evidence="1">Uncharacterized protein</fullName>
    </submittedName>
</protein>
<dbReference type="AlphaFoldDB" id="A0A814ZMI5"/>
<dbReference type="EMBL" id="CAJNOQ010010200">
    <property type="protein sequence ID" value="CAF1245624.1"/>
    <property type="molecule type" value="Genomic_DNA"/>
</dbReference>
<keyword evidence="3" id="KW-1185">Reference proteome</keyword>
<name>A0A814ZMI5_9BILA</name>
<sequence>MTWKPVSPSVQNQSPVSIIFIQQDTWRRSSYYCDASTVSSSGVIGNGGQVCCISTSCYSVGCIASSNVVCTGFSATDDTSSGQSSVTVSIPNNVNIQVAFQSSAWLSTLGVGASSSWSVSALISTVPRADGNYNTAPVTSMVAMKTLRNGFYYTWNIPVADTDGDIVRCRWARSGPPDECGGVTGYFIELNHISLLVPFYYGTRASGACVGADIGTTISDTVQVQVGCSGVTLTDILTRMSRGSIIQNLTNPVQYSMQVTWTPTSSQWGTNLACYTPVDSIGQQGTTVCITYLVGISAPQMIQSSYVNGTMSAIGTLYQNQNVWRVQCTKSVNRPSIDAYIRFYKKSNNTQVYSINARTDMANVLYDNFTLIFYTSMTWTPVICSS</sequence>
<dbReference type="Proteomes" id="UP000681722">
    <property type="component" value="Unassembled WGS sequence"/>
</dbReference>
<comment type="caution">
    <text evidence="1">The sequence shown here is derived from an EMBL/GenBank/DDBJ whole genome shotgun (WGS) entry which is preliminary data.</text>
</comment>
<evidence type="ECO:0000313" key="1">
    <source>
        <dbReference type="EMBL" id="CAF1245624.1"/>
    </source>
</evidence>
<evidence type="ECO:0000313" key="2">
    <source>
        <dbReference type="EMBL" id="CAF4011400.1"/>
    </source>
</evidence>